<reference evidence="3 4" key="1">
    <citation type="journal article" date="2015" name="Nature">
        <title>rRNA introns, odd ribosomes, and small enigmatic genomes across a large radiation of phyla.</title>
        <authorList>
            <person name="Brown C.T."/>
            <person name="Hug L.A."/>
            <person name="Thomas B.C."/>
            <person name="Sharon I."/>
            <person name="Castelle C.J."/>
            <person name="Singh A."/>
            <person name="Wilkins M.J."/>
            <person name="Williams K.H."/>
            <person name="Banfield J.F."/>
        </authorList>
    </citation>
    <scope>NUCLEOTIDE SEQUENCE [LARGE SCALE GENOMIC DNA]</scope>
</reference>
<dbReference type="Gene3D" id="3.10.620.30">
    <property type="match status" value="1"/>
</dbReference>
<evidence type="ECO:0000259" key="2">
    <source>
        <dbReference type="SMART" id="SM00460"/>
    </source>
</evidence>
<proteinExistence type="predicted"/>
<evidence type="ECO:0000256" key="1">
    <source>
        <dbReference type="SAM" id="Phobius"/>
    </source>
</evidence>
<dbReference type="SMART" id="SM00460">
    <property type="entry name" value="TGc"/>
    <property type="match status" value="1"/>
</dbReference>
<organism evidence="3 4">
    <name type="scientific">Candidatus Gottesmanbacteria bacterium GW2011_GWC2_39_8</name>
    <dbReference type="NCBI Taxonomy" id="1618450"/>
    <lineage>
        <taxon>Bacteria</taxon>
        <taxon>Candidatus Gottesmaniibacteriota</taxon>
    </lineage>
</organism>
<accession>A0A0G0T2R8</accession>
<gene>
    <name evidence="3" type="ORF">UT63_C0052G0006</name>
</gene>
<dbReference type="Proteomes" id="UP000034539">
    <property type="component" value="Unassembled WGS sequence"/>
</dbReference>
<evidence type="ECO:0000313" key="3">
    <source>
        <dbReference type="EMBL" id="KKR32092.1"/>
    </source>
</evidence>
<keyword evidence="1" id="KW-1133">Transmembrane helix</keyword>
<name>A0A0G0T2R8_9BACT</name>
<feature type="transmembrane region" description="Helical" evidence="1">
    <location>
        <begin position="601"/>
        <end position="622"/>
    </location>
</feature>
<comment type="caution">
    <text evidence="3">The sequence shown here is derived from an EMBL/GenBank/DDBJ whole genome shotgun (WGS) entry which is preliminary data.</text>
</comment>
<dbReference type="PANTHER" id="PTHR33490:SF6">
    <property type="entry name" value="SLL1049 PROTEIN"/>
    <property type="match status" value="1"/>
</dbReference>
<evidence type="ECO:0000313" key="4">
    <source>
        <dbReference type="Proteomes" id="UP000034539"/>
    </source>
</evidence>
<protein>
    <recommendedName>
        <fullName evidence="2">Transglutaminase-like domain-containing protein</fullName>
    </recommendedName>
</protein>
<sequence length="627" mass="71079">MLNLKSQNSHKMSLRARNERGNLIIFALFFFIFIFPPFLPREVKAQGEFSTAYDVSYKYNENGNAYVEQKINLTNLKDNLYASEYAITIGDKSVTNVTAFDNKGPLSPDVTSTDHETTIHITFNEQTVGVGKKVYFGINYMILSSAKKLGRIWQVIIPRVEKDNFLTSYNVTVVVPKSYGLLSYAKPKPASGLIWNLNQLAKTGIEMAFGDYGVFDFNLTYHLKNPEDRVIETEIAIPMDSTTQKIFLSRMTPPPKNIEIDSDGNWMAKYDMNPGQLLSVLATGQAVIFSKYRDESRTKLTAEQRGKYTQKQEFWETDDAEIVKLAQSLRTPRAIYNYVSSKLSYDYKRISENIDRLGAKKILVNPSNAICMEFTDLFIAIARAAGIPAREINGYAYTDNPEQRPLSFIADILHAWPEYYDDEKEMWIPIDPTWGNTTGGLDFFENLDLSHFGFVVHGISSKYPYAAGSYKQETDIGKDVDVKFSDILPKFLEVQPEVTLNLPNRIPMGTTMKGSIIMSNKTGQAMTNIPVNLGISGGKLSEDSFEVKILPPYSTRTLDFSILPDKNPFSFVTGNVWAQVGPKSYVGNYQVINFYTFIKPVIYLISIILSIGILFLLLRNLWKKYRK</sequence>
<dbReference type="InterPro" id="IPR038765">
    <property type="entry name" value="Papain-like_cys_pep_sf"/>
</dbReference>
<dbReference type="Pfam" id="PF01841">
    <property type="entry name" value="Transglut_core"/>
    <property type="match status" value="1"/>
</dbReference>
<keyword evidence="1" id="KW-0472">Membrane</keyword>
<feature type="transmembrane region" description="Helical" evidence="1">
    <location>
        <begin position="21"/>
        <end position="39"/>
    </location>
</feature>
<dbReference type="AlphaFoldDB" id="A0A0G0T2R8"/>
<dbReference type="InterPro" id="IPR002931">
    <property type="entry name" value="Transglutaminase-like"/>
</dbReference>
<dbReference type="SUPFAM" id="SSF54001">
    <property type="entry name" value="Cysteine proteinases"/>
    <property type="match status" value="1"/>
</dbReference>
<dbReference type="EMBL" id="LBXN01000052">
    <property type="protein sequence ID" value="KKR32092.1"/>
    <property type="molecule type" value="Genomic_DNA"/>
</dbReference>
<keyword evidence="1" id="KW-0812">Transmembrane</keyword>
<dbReference type="PANTHER" id="PTHR33490">
    <property type="entry name" value="BLR5614 PROTEIN-RELATED"/>
    <property type="match status" value="1"/>
</dbReference>
<feature type="domain" description="Transglutaminase-like" evidence="2">
    <location>
        <begin position="363"/>
        <end position="434"/>
    </location>
</feature>